<dbReference type="EMBL" id="CP036272">
    <property type="protein sequence ID" value="QDT59809.1"/>
    <property type="molecule type" value="Genomic_DNA"/>
</dbReference>
<feature type="transmembrane region" description="Helical" evidence="6">
    <location>
        <begin position="12"/>
        <end position="40"/>
    </location>
</feature>
<evidence type="ECO:0000313" key="8">
    <source>
        <dbReference type="EMBL" id="QDT59809.1"/>
    </source>
</evidence>
<feature type="transmembrane region" description="Helical" evidence="6">
    <location>
        <begin position="124"/>
        <end position="144"/>
    </location>
</feature>
<dbReference type="AlphaFoldDB" id="A0A517SUK9"/>
<feature type="transmembrane region" description="Helical" evidence="6">
    <location>
        <begin position="183"/>
        <end position="210"/>
    </location>
</feature>
<evidence type="ECO:0000256" key="1">
    <source>
        <dbReference type="ARBA" id="ARBA00004141"/>
    </source>
</evidence>
<reference evidence="8 9" key="1">
    <citation type="submission" date="2019-02" db="EMBL/GenBank/DDBJ databases">
        <title>Deep-cultivation of Planctomycetes and their phenomic and genomic characterization uncovers novel biology.</title>
        <authorList>
            <person name="Wiegand S."/>
            <person name="Jogler M."/>
            <person name="Boedeker C."/>
            <person name="Pinto D."/>
            <person name="Vollmers J."/>
            <person name="Rivas-Marin E."/>
            <person name="Kohn T."/>
            <person name="Peeters S.H."/>
            <person name="Heuer A."/>
            <person name="Rast P."/>
            <person name="Oberbeckmann S."/>
            <person name="Bunk B."/>
            <person name="Jeske O."/>
            <person name="Meyerdierks A."/>
            <person name="Storesund J.E."/>
            <person name="Kallscheuer N."/>
            <person name="Luecker S."/>
            <person name="Lage O.M."/>
            <person name="Pohl T."/>
            <person name="Merkel B.J."/>
            <person name="Hornburger P."/>
            <person name="Mueller R.-W."/>
            <person name="Bruemmer F."/>
            <person name="Labrenz M."/>
            <person name="Spormann A.M."/>
            <person name="Op den Camp H."/>
            <person name="Overmann J."/>
            <person name="Amann R."/>
            <person name="Jetten M.S.M."/>
            <person name="Mascher T."/>
            <person name="Medema M.H."/>
            <person name="Devos D.P."/>
            <person name="Kaster A.-K."/>
            <person name="Ovreas L."/>
            <person name="Rohde M."/>
            <person name="Galperin M.Y."/>
            <person name="Jogler C."/>
        </authorList>
    </citation>
    <scope>NUCLEOTIDE SEQUENCE [LARGE SCALE GENOMIC DNA]</scope>
    <source>
        <strain evidence="8 9">SV_7m_r</strain>
    </source>
</reference>
<dbReference type="InterPro" id="IPR035952">
    <property type="entry name" value="Rhomboid-like_sf"/>
</dbReference>
<keyword evidence="3 6" id="KW-1133">Transmembrane helix</keyword>
<accession>A0A517SUK9</accession>
<gene>
    <name evidence="8" type="ORF">SV7mr_23190</name>
</gene>
<dbReference type="Pfam" id="PF01694">
    <property type="entry name" value="Rhomboid"/>
    <property type="match status" value="1"/>
</dbReference>
<feature type="compositionally biased region" description="Polar residues" evidence="5">
    <location>
        <begin position="274"/>
        <end position="287"/>
    </location>
</feature>
<keyword evidence="9" id="KW-1185">Reference proteome</keyword>
<dbReference type="InterPro" id="IPR022764">
    <property type="entry name" value="Peptidase_S54_rhomboid_dom"/>
</dbReference>
<comment type="subcellular location">
    <subcellularLocation>
        <location evidence="1">Membrane</location>
        <topology evidence="1">Multi-pass membrane protein</topology>
    </subcellularLocation>
</comment>
<evidence type="ECO:0000256" key="3">
    <source>
        <dbReference type="ARBA" id="ARBA00022989"/>
    </source>
</evidence>
<proteinExistence type="predicted"/>
<feature type="domain" description="Peptidase S54 rhomboid" evidence="7">
    <location>
        <begin position="61"/>
        <end position="209"/>
    </location>
</feature>
<evidence type="ECO:0000259" key="7">
    <source>
        <dbReference type="Pfam" id="PF01694"/>
    </source>
</evidence>
<feature type="transmembrane region" description="Helical" evidence="6">
    <location>
        <begin position="60"/>
        <end position="87"/>
    </location>
</feature>
<evidence type="ECO:0000256" key="6">
    <source>
        <dbReference type="SAM" id="Phobius"/>
    </source>
</evidence>
<feature type="transmembrane region" description="Helical" evidence="6">
    <location>
        <begin position="99"/>
        <end position="118"/>
    </location>
</feature>
<evidence type="ECO:0000256" key="4">
    <source>
        <dbReference type="ARBA" id="ARBA00023136"/>
    </source>
</evidence>
<dbReference type="SUPFAM" id="SSF144091">
    <property type="entry name" value="Rhomboid-like"/>
    <property type="match status" value="1"/>
</dbReference>
<dbReference type="PANTHER" id="PTHR43066:SF5">
    <property type="entry name" value="RHOMBOID-LIKE PROTEIN 11, CHLOROPLASTIC-RELATED"/>
    <property type="match status" value="1"/>
</dbReference>
<dbReference type="Gene3D" id="1.20.1540.10">
    <property type="entry name" value="Rhomboid-like"/>
    <property type="match status" value="1"/>
</dbReference>
<dbReference type="GO" id="GO:0004252">
    <property type="term" value="F:serine-type endopeptidase activity"/>
    <property type="evidence" value="ECO:0007669"/>
    <property type="project" value="InterPro"/>
</dbReference>
<keyword evidence="2 6" id="KW-0812">Transmembrane</keyword>
<keyword evidence="4 6" id="KW-0472">Membrane</keyword>
<sequence length="456" mass="49440">MIFVPVGTDAPLYHLPITTVSLIVVNLVTFIGTLVALYNGDLSPEGFEGLMVDMSTVNPVQWFTALFMHAGPGHLLGNLAFLFVFGVVVEGKIGSLQTLGIYLSAGVLVNAIMQVVGFCVGSEAFLLGASAAISSLMIIAFFWAPENEVTFWYWIMWIIAGTFEARILTVAIIYNVLDIASVFLSGFGLSGSMGHLLGAALGAPVAVWYLRTARVDCEGWDLITKNPWLQQYPILYSERQRQANQANERQDANPIEEALRVTGGDVTLAGRIGMNSNQSKPSASQSHPVAGSGAAEARASVQSRKRGFGRGDKQRVQTDASIAKRIKQAQADSRLGELASVFSQNLAGAASLPSANEAFRQADALGLSIGLSEDLLMRYASALSDAQQYMDAIRPLAVILEQQQSLANRAGIMLTRIQLQVMKRPDLAAKTFRKINLERSSELQPHYQQLKSQVQM</sequence>
<feature type="region of interest" description="Disordered" evidence="5">
    <location>
        <begin position="270"/>
        <end position="320"/>
    </location>
</feature>
<name>A0A517SUK9_9BACT</name>
<dbReference type="RefSeq" id="WP_145271910.1">
    <property type="nucleotide sequence ID" value="NZ_CP036272.1"/>
</dbReference>
<protein>
    <submittedName>
        <fullName evidence="8">Rhomboid family protein</fullName>
    </submittedName>
</protein>
<dbReference type="OrthoDB" id="267668at2"/>
<evidence type="ECO:0000256" key="2">
    <source>
        <dbReference type="ARBA" id="ARBA00022692"/>
    </source>
</evidence>
<evidence type="ECO:0000313" key="9">
    <source>
        <dbReference type="Proteomes" id="UP000315003"/>
    </source>
</evidence>
<feature type="transmembrane region" description="Helical" evidence="6">
    <location>
        <begin position="151"/>
        <end position="177"/>
    </location>
</feature>
<dbReference type="Proteomes" id="UP000315003">
    <property type="component" value="Chromosome"/>
</dbReference>
<evidence type="ECO:0000256" key="5">
    <source>
        <dbReference type="SAM" id="MobiDB-lite"/>
    </source>
</evidence>
<dbReference type="PANTHER" id="PTHR43066">
    <property type="entry name" value="RHOMBOID-RELATED PROTEIN"/>
    <property type="match status" value="1"/>
</dbReference>
<dbReference type="GO" id="GO:0016020">
    <property type="term" value="C:membrane"/>
    <property type="evidence" value="ECO:0007669"/>
    <property type="project" value="UniProtKB-SubCell"/>
</dbReference>
<organism evidence="8 9">
    <name type="scientific">Stieleria bergensis</name>
    <dbReference type="NCBI Taxonomy" id="2528025"/>
    <lineage>
        <taxon>Bacteria</taxon>
        <taxon>Pseudomonadati</taxon>
        <taxon>Planctomycetota</taxon>
        <taxon>Planctomycetia</taxon>
        <taxon>Pirellulales</taxon>
        <taxon>Pirellulaceae</taxon>
        <taxon>Stieleria</taxon>
    </lineage>
</organism>